<accession>A0AAW0LWU8</accession>
<comment type="caution">
    <text evidence="1">The sequence shown here is derived from an EMBL/GenBank/DDBJ whole genome shotgun (WGS) entry which is preliminary data.</text>
</comment>
<gene>
    <name evidence="1" type="ORF">CFP56_024968</name>
</gene>
<evidence type="ECO:0008006" key="3">
    <source>
        <dbReference type="Google" id="ProtNLM"/>
    </source>
</evidence>
<reference evidence="1 2" key="1">
    <citation type="journal article" date="2018" name="Sci. Data">
        <title>The draft genome sequence of cork oak.</title>
        <authorList>
            <person name="Ramos A.M."/>
            <person name="Usie A."/>
            <person name="Barbosa P."/>
            <person name="Barros P.M."/>
            <person name="Capote T."/>
            <person name="Chaves I."/>
            <person name="Simoes F."/>
            <person name="Abreu I."/>
            <person name="Carrasquinho I."/>
            <person name="Faro C."/>
            <person name="Guimaraes J.B."/>
            <person name="Mendonca D."/>
            <person name="Nobrega F."/>
            <person name="Rodrigues L."/>
            <person name="Saibo N.J.M."/>
            <person name="Varela M.C."/>
            <person name="Egas C."/>
            <person name="Matos J."/>
            <person name="Miguel C.M."/>
            <person name="Oliveira M.M."/>
            <person name="Ricardo C.P."/>
            <person name="Goncalves S."/>
        </authorList>
    </citation>
    <scope>NUCLEOTIDE SEQUENCE [LARGE SCALE GENOMIC DNA]</scope>
    <source>
        <strain evidence="2">cv. HL8</strain>
    </source>
</reference>
<organism evidence="1 2">
    <name type="scientific">Quercus suber</name>
    <name type="common">Cork oak</name>
    <dbReference type="NCBI Taxonomy" id="58331"/>
    <lineage>
        <taxon>Eukaryota</taxon>
        <taxon>Viridiplantae</taxon>
        <taxon>Streptophyta</taxon>
        <taxon>Embryophyta</taxon>
        <taxon>Tracheophyta</taxon>
        <taxon>Spermatophyta</taxon>
        <taxon>Magnoliopsida</taxon>
        <taxon>eudicotyledons</taxon>
        <taxon>Gunneridae</taxon>
        <taxon>Pentapetalae</taxon>
        <taxon>rosids</taxon>
        <taxon>fabids</taxon>
        <taxon>Fagales</taxon>
        <taxon>Fagaceae</taxon>
        <taxon>Quercus</taxon>
    </lineage>
</organism>
<dbReference type="EMBL" id="PKMF04000039">
    <property type="protein sequence ID" value="KAK7856128.1"/>
    <property type="molecule type" value="Genomic_DNA"/>
</dbReference>
<keyword evidence="2" id="KW-1185">Reference proteome</keyword>
<protein>
    <recommendedName>
        <fullName evidence="3">DUF295 domain-containing protein</fullName>
    </recommendedName>
</protein>
<dbReference type="AlphaFoldDB" id="A0AAW0LWU8"/>
<evidence type="ECO:0000313" key="2">
    <source>
        <dbReference type="Proteomes" id="UP000237347"/>
    </source>
</evidence>
<evidence type="ECO:0000313" key="1">
    <source>
        <dbReference type="EMBL" id="KAK7856128.1"/>
    </source>
</evidence>
<name>A0AAW0LWU8_QUESU</name>
<dbReference type="Proteomes" id="UP000237347">
    <property type="component" value="Unassembled WGS sequence"/>
</dbReference>
<proteinExistence type="predicted"/>
<sequence length="79" mass="8697">MAKTEKKTFDFLGYNPNCIYFTDSVVPGGRGRDMSIYNMLDGSIQPCYLGQSRSSTTPPMWVVPSLGMTNSLPKVTPSL</sequence>